<proteinExistence type="predicted"/>
<protein>
    <submittedName>
        <fullName evidence="2">Uncharacterized protein</fullName>
    </submittedName>
</protein>
<dbReference type="Proteomes" id="UP000366872">
    <property type="component" value="Unassembled WGS sequence"/>
</dbReference>
<evidence type="ECO:0000313" key="3">
    <source>
        <dbReference type="Proteomes" id="UP000366872"/>
    </source>
</evidence>
<dbReference type="EMBL" id="CAAHFG010000001">
    <property type="protein sequence ID" value="VGO12638.1"/>
    <property type="molecule type" value="Genomic_DNA"/>
</dbReference>
<keyword evidence="3" id="KW-1185">Reference proteome</keyword>
<evidence type="ECO:0000256" key="1">
    <source>
        <dbReference type="SAM" id="MobiDB-lite"/>
    </source>
</evidence>
<dbReference type="AlphaFoldDB" id="A0A6C2TY30"/>
<reference evidence="2 3" key="1">
    <citation type="submission" date="2019-04" db="EMBL/GenBank/DDBJ databases">
        <authorList>
            <person name="Van Vliet M D."/>
        </authorList>
    </citation>
    <scope>NUCLEOTIDE SEQUENCE [LARGE SCALE GENOMIC DNA]</scope>
    <source>
        <strain evidence="2 3">F1</strain>
    </source>
</reference>
<feature type="compositionally biased region" description="Low complexity" evidence="1">
    <location>
        <begin position="1"/>
        <end position="14"/>
    </location>
</feature>
<feature type="region of interest" description="Disordered" evidence="1">
    <location>
        <begin position="1"/>
        <end position="22"/>
    </location>
</feature>
<organism evidence="2 3">
    <name type="scientific">Pontiella desulfatans</name>
    <dbReference type="NCBI Taxonomy" id="2750659"/>
    <lineage>
        <taxon>Bacteria</taxon>
        <taxon>Pseudomonadati</taxon>
        <taxon>Kiritimatiellota</taxon>
        <taxon>Kiritimatiellia</taxon>
        <taxon>Kiritimatiellales</taxon>
        <taxon>Pontiellaceae</taxon>
        <taxon>Pontiella</taxon>
    </lineage>
</organism>
<sequence>MSYPTYNNPYATNNSFLDEQRRRMEEERRRAEEFERYYRVRDVHRPHLG</sequence>
<name>A0A6C2TY30_PONDE</name>
<evidence type="ECO:0000313" key="2">
    <source>
        <dbReference type="EMBL" id="VGO12638.1"/>
    </source>
</evidence>
<dbReference type="RefSeq" id="WP_168442011.1">
    <property type="nucleotide sequence ID" value="NZ_CAAHFG010000001.1"/>
</dbReference>
<gene>
    <name evidence="2" type="ORF">PDESU_01191</name>
</gene>
<accession>A0A6C2TY30</accession>